<evidence type="ECO:0000256" key="4">
    <source>
        <dbReference type="ARBA" id="ARBA00023163"/>
    </source>
</evidence>
<evidence type="ECO:0000313" key="9">
    <source>
        <dbReference type="Proteomes" id="UP001154282"/>
    </source>
</evidence>
<evidence type="ECO:0000256" key="1">
    <source>
        <dbReference type="ARBA" id="ARBA00004123"/>
    </source>
</evidence>
<dbReference type="InterPro" id="IPR050655">
    <property type="entry name" value="Plant_B3_domain"/>
</dbReference>
<dbReference type="AlphaFoldDB" id="A0AAV0GZ39"/>
<feature type="domain" description="TF-B3" evidence="7">
    <location>
        <begin position="170"/>
        <end position="269"/>
    </location>
</feature>
<sequence>MGSPSFFKIVLQSAIDEKKLLLPMKFVRQHEGELDRFATFSLPDGRTWKMEIVKRKSDRMKMLGRGWSEFTAHYSISHAYLLVFKYKGSSNFHVRIYDPSSCEIEYPTGDPVRRPRNHHGSKPNEHEEGRSGDIIEPIVGRSFEKICKKATPSGERAILAAMNLKLKNPSFMLIVQHYNLSNPVAYVPGEFANKYLSPNCSQMKVRDSNSSRGGEWVIRFSWRDRGGLNLGLGWGAFTDDKELETEDVCLFELIKPADCVMKVHIFRASILG</sequence>
<dbReference type="PANTHER" id="PTHR31920">
    <property type="entry name" value="B3 DOMAIN-CONTAINING"/>
    <property type="match status" value="1"/>
</dbReference>
<comment type="subcellular location">
    <subcellularLocation>
        <location evidence="1">Nucleus</location>
    </subcellularLocation>
</comment>
<evidence type="ECO:0000256" key="6">
    <source>
        <dbReference type="SAM" id="MobiDB-lite"/>
    </source>
</evidence>
<dbReference type="Pfam" id="PF02362">
    <property type="entry name" value="B3"/>
    <property type="match status" value="2"/>
</dbReference>
<keyword evidence="4" id="KW-0804">Transcription</keyword>
<dbReference type="GO" id="GO:0003677">
    <property type="term" value="F:DNA binding"/>
    <property type="evidence" value="ECO:0007669"/>
    <property type="project" value="UniProtKB-KW"/>
</dbReference>
<name>A0AAV0GZ39_9ROSI</name>
<dbReference type="Gene3D" id="2.40.330.10">
    <property type="entry name" value="DNA-binding pseudobarrel domain"/>
    <property type="match status" value="2"/>
</dbReference>
<evidence type="ECO:0000313" key="8">
    <source>
        <dbReference type="EMBL" id="CAI0377598.1"/>
    </source>
</evidence>
<proteinExistence type="predicted"/>
<keyword evidence="3" id="KW-0238">DNA-binding</keyword>
<accession>A0AAV0GZ39</accession>
<feature type="compositionally biased region" description="Basic and acidic residues" evidence="6">
    <location>
        <begin position="122"/>
        <end position="133"/>
    </location>
</feature>
<dbReference type="Proteomes" id="UP001154282">
    <property type="component" value="Unassembled WGS sequence"/>
</dbReference>
<evidence type="ECO:0000259" key="7">
    <source>
        <dbReference type="PROSITE" id="PS50863"/>
    </source>
</evidence>
<evidence type="ECO:0000256" key="3">
    <source>
        <dbReference type="ARBA" id="ARBA00023125"/>
    </source>
</evidence>
<comment type="caution">
    <text evidence="8">The sequence shown here is derived from an EMBL/GenBank/DDBJ whole genome shotgun (WGS) entry which is preliminary data.</text>
</comment>
<dbReference type="PANTHER" id="PTHR31920:SF37">
    <property type="entry name" value="B3 DOMAIN-CONTAINING TRANSCRIPTION FACTOR VRN1"/>
    <property type="match status" value="1"/>
</dbReference>
<dbReference type="InterPro" id="IPR003340">
    <property type="entry name" value="B3_DNA-bd"/>
</dbReference>
<keyword evidence="2" id="KW-0805">Transcription regulation</keyword>
<evidence type="ECO:0000256" key="2">
    <source>
        <dbReference type="ARBA" id="ARBA00023015"/>
    </source>
</evidence>
<dbReference type="CDD" id="cd10017">
    <property type="entry name" value="B3_DNA"/>
    <property type="match status" value="1"/>
</dbReference>
<dbReference type="SMART" id="SM01019">
    <property type="entry name" value="B3"/>
    <property type="match status" value="2"/>
</dbReference>
<organism evidence="8 9">
    <name type="scientific">Linum tenue</name>
    <dbReference type="NCBI Taxonomy" id="586396"/>
    <lineage>
        <taxon>Eukaryota</taxon>
        <taxon>Viridiplantae</taxon>
        <taxon>Streptophyta</taxon>
        <taxon>Embryophyta</taxon>
        <taxon>Tracheophyta</taxon>
        <taxon>Spermatophyta</taxon>
        <taxon>Magnoliopsida</taxon>
        <taxon>eudicotyledons</taxon>
        <taxon>Gunneridae</taxon>
        <taxon>Pentapetalae</taxon>
        <taxon>rosids</taxon>
        <taxon>fabids</taxon>
        <taxon>Malpighiales</taxon>
        <taxon>Linaceae</taxon>
        <taxon>Linum</taxon>
    </lineage>
</organism>
<feature type="region of interest" description="Disordered" evidence="6">
    <location>
        <begin position="108"/>
        <end position="133"/>
    </location>
</feature>
<dbReference type="EMBL" id="CAMGYJ010000002">
    <property type="protein sequence ID" value="CAI0377598.1"/>
    <property type="molecule type" value="Genomic_DNA"/>
</dbReference>
<dbReference type="PROSITE" id="PS50863">
    <property type="entry name" value="B3"/>
    <property type="match status" value="2"/>
</dbReference>
<protein>
    <recommendedName>
        <fullName evidence="7">TF-B3 domain-containing protein</fullName>
    </recommendedName>
</protein>
<keyword evidence="5" id="KW-0539">Nucleus</keyword>
<dbReference type="InterPro" id="IPR015300">
    <property type="entry name" value="DNA-bd_pseudobarrel_sf"/>
</dbReference>
<keyword evidence="9" id="KW-1185">Reference proteome</keyword>
<dbReference type="SUPFAM" id="SSF101936">
    <property type="entry name" value="DNA-binding pseudobarrel domain"/>
    <property type="match status" value="2"/>
</dbReference>
<gene>
    <name evidence="8" type="ORF">LITE_LOCUS1517</name>
</gene>
<reference evidence="8" key="1">
    <citation type="submission" date="2022-08" db="EMBL/GenBank/DDBJ databases">
        <authorList>
            <person name="Gutierrez-Valencia J."/>
        </authorList>
    </citation>
    <scope>NUCLEOTIDE SEQUENCE</scope>
</reference>
<evidence type="ECO:0000256" key="5">
    <source>
        <dbReference type="ARBA" id="ARBA00023242"/>
    </source>
</evidence>
<dbReference type="GO" id="GO:0005634">
    <property type="term" value="C:nucleus"/>
    <property type="evidence" value="ECO:0007669"/>
    <property type="project" value="UniProtKB-SubCell"/>
</dbReference>
<feature type="domain" description="TF-B3" evidence="7">
    <location>
        <begin position="5"/>
        <end position="100"/>
    </location>
</feature>